<dbReference type="Proteomes" id="UP000242656">
    <property type="component" value="Unassembled WGS sequence"/>
</dbReference>
<keyword evidence="1" id="KW-0548">Nucleotidyltransferase</keyword>
<evidence type="ECO:0000313" key="1">
    <source>
        <dbReference type="EMBL" id="PFK42189.1"/>
    </source>
</evidence>
<evidence type="ECO:0000313" key="2">
    <source>
        <dbReference type="Proteomes" id="UP000242656"/>
    </source>
</evidence>
<organism evidence="1 2">
    <name type="scientific">Bacillus cereus</name>
    <dbReference type="NCBI Taxonomy" id="1396"/>
    <lineage>
        <taxon>Bacteria</taxon>
        <taxon>Bacillati</taxon>
        <taxon>Bacillota</taxon>
        <taxon>Bacilli</taxon>
        <taxon>Bacillales</taxon>
        <taxon>Bacillaceae</taxon>
        <taxon>Bacillus</taxon>
        <taxon>Bacillus cereus group</taxon>
    </lineage>
</organism>
<comment type="caution">
    <text evidence="1">The sequence shown here is derived from an EMBL/GenBank/DDBJ whole genome shotgun (WGS) entry which is preliminary data.</text>
</comment>
<dbReference type="GO" id="GO:0016779">
    <property type="term" value="F:nucleotidyltransferase activity"/>
    <property type="evidence" value="ECO:0007669"/>
    <property type="project" value="UniProtKB-KW"/>
</dbReference>
<proteinExistence type="predicted"/>
<dbReference type="AlphaFoldDB" id="A0A2B0MMW3"/>
<protein>
    <submittedName>
        <fullName evidence="1">2-C-methyl-D-erythritol 4-phosphate cytidylyltransferase</fullName>
    </submittedName>
</protein>
<sequence length="48" mass="5621">MRFEISFTFPTRSPPYTGVFTHHFTCVHYISKTLLSLSSLKHSFLIFP</sequence>
<accession>A0A2B0MMW3</accession>
<name>A0A2B0MMW3_BACCE</name>
<reference evidence="1 2" key="1">
    <citation type="submission" date="2017-09" db="EMBL/GenBank/DDBJ databases">
        <title>Large-scale bioinformatics analysis of Bacillus genomes uncovers conserved roles of natural products in bacterial physiology.</title>
        <authorList>
            <consortium name="Agbiome Team Llc"/>
            <person name="Bleich R.M."/>
            <person name="Grubbs K.J."/>
            <person name="Santa Maria K.C."/>
            <person name="Allen S.E."/>
            <person name="Farag S."/>
            <person name="Shank E.A."/>
            <person name="Bowers A."/>
        </authorList>
    </citation>
    <scope>NUCLEOTIDE SEQUENCE [LARGE SCALE GENOMIC DNA]</scope>
    <source>
        <strain evidence="1 2">AFS083043</strain>
    </source>
</reference>
<keyword evidence="1" id="KW-0808">Transferase</keyword>
<gene>
    <name evidence="1" type="ORF">COI93_11605</name>
</gene>
<dbReference type="EMBL" id="NUWN01000038">
    <property type="protein sequence ID" value="PFK42189.1"/>
    <property type="molecule type" value="Genomic_DNA"/>
</dbReference>